<organism evidence="1 2">
    <name type="scientific">Chrysosporum bergii ANA360D</name>
    <dbReference type="NCBI Taxonomy" id="617107"/>
    <lineage>
        <taxon>Bacteria</taxon>
        <taxon>Bacillati</taxon>
        <taxon>Cyanobacteriota</taxon>
        <taxon>Cyanophyceae</taxon>
        <taxon>Nostocales</taxon>
        <taxon>Nodulariaceae</taxon>
        <taxon>Chrysosporum</taxon>
    </lineage>
</organism>
<keyword evidence="2" id="KW-1185">Reference proteome</keyword>
<evidence type="ECO:0000313" key="1">
    <source>
        <dbReference type="EMBL" id="MDH6061812.1"/>
    </source>
</evidence>
<gene>
    <name evidence="1" type="ORF">NWP17_15455</name>
</gene>
<sequence>MVISDLNILEAVEGSAIVGGGGFSIFNEKFENIESAVNVNINKALNVQVDILGNFADAQAVAQAYGKNTDAETITFAEVEEGVYSDAASRSTAAAFPGYEYENYNAY</sequence>
<comment type="caution">
    <text evidence="1">The sequence shown here is derived from an EMBL/GenBank/DDBJ whole genome shotgun (WGS) entry which is preliminary data.</text>
</comment>
<evidence type="ECO:0000313" key="2">
    <source>
        <dbReference type="Proteomes" id="UP001159387"/>
    </source>
</evidence>
<dbReference type="Proteomes" id="UP001159387">
    <property type="component" value="Unassembled WGS sequence"/>
</dbReference>
<proteinExistence type="predicted"/>
<reference evidence="1 2" key="1">
    <citation type="journal article" date="2023" name="J. Phycol.">
        <title>Chrysosporum ovalisporum is synonymous with the true-branching cyanobacterium Umezakia natans (Nostocales/Aphanizomenonaceae).</title>
        <authorList>
            <person name="McGregor G.B."/>
            <person name="Sendall B.C."/>
            <person name="Niiyama Y."/>
            <person name="Tuji A."/>
            <person name="Willis A."/>
        </authorList>
    </citation>
    <scope>NUCLEOTIDE SEQUENCE [LARGE SCALE GENOMIC DNA]</scope>
    <source>
        <strain evidence="1 2">ANA360D</strain>
    </source>
</reference>
<protein>
    <submittedName>
        <fullName evidence="1">Uncharacterized protein</fullName>
    </submittedName>
</protein>
<dbReference type="AlphaFoldDB" id="A0AA43KCR7"/>
<dbReference type="RefSeq" id="WP_280655760.1">
    <property type="nucleotide sequence ID" value="NZ_JANQDH010000106.1"/>
</dbReference>
<name>A0AA43KCR7_9CYAN</name>
<dbReference type="EMBL" id="JANQDH010000106">
    <property type="protein sequence ID" value="MDH6061812.1"/>
    <property type="molecule type" value="Genomic_DNA"/>
</dbReference>
<accession>A0AA43KCR7</accession>